<evidence type="ECO:0000313" key="2">
    <source>
        <dbReference type="EnsemblMetazoa" id="AMAM000361-PA"/>
    </source>
</evidence>
<feature type="region of interest" description="Disordered" evidence="1">
    <location>
        <begin position="365"/>
        <end position="398"/>
    </location>
</feature>
<reference evidence="3" key="1">
    <citation type="submission" date="2013-09" db="EMBL/GenBank/DDBJ databases">
        <title>The Genome Sequence of Anopheles maculatus species B.</title>
        <authorList>
            <consortium name="The Broad Institute Genomics Platform"/>
            <person name="Neafsey D.E."/>
            <person name="Besansky N."/>
            <person name="Howell P."/>
            <person name="Walton C."/>
            <person name="Young S.K."/>
            <person name="Zeng Q."/>
            <person name="Gargeya S."/>
            <person name="Fitzgerald M."/>
            <person name="Haas B."/>
            <person name="Abouelleil A."/>
            <person name="Allen A.W."/>
            <person name="Alvarado L."/>
            <person name="Arachchi H.M."/>
            <person name="Berlin A.M."/>
            <person name="Chapman S.B."/>
            <person name="Gainer-Dewar J."/>
            <person name="Goldberg J."/>
            <person name="Griggs A."/>
            <person name="Gujja S."/>
            <person name="Hansen M."/>
            <person name="Howarth C."/>
            <person name="Imamovic A."/>
            <person name="Ireland A."/>
            <person name="Larimer J."/>
            <person name="McCowan C."/>
            <person name="Murphy C."/>
            <person name="Pearson M."/>
            <person name="Poon T.W."/>
            <person name="Priest M."/>
            <person name="Roberts A."/>
            <person name="Saif S."/>
            <person name="Shea T."/>
            <person name="Sisk P."/>
            <person name="Sykes S."/>
            <person name="Wortman J."/>
            <person name="Nusbaum C."/>
            <person name="Birren B."/>
        </authorList>
    </citation>
    <scope>NUCLEOTIDE SEQUENCE [LARGE SCALE GENOMIC DNA]</scope>
    <source>
        <strain evidence="3">maculatus3</strain>
    </source>
</reference>
<name>A0A182S620_9DIPT</name>
<dbReference type="AlphaFoldDB" id="A0A182S620"/>
<reference evidence="2" key="2">
    <citation type="submission" date="2020-05" db="UniProtKB">
        <authorList>
            <consortium name="EnsemblMetazoa"/>
        </authorList>
    </citation>
    <scope>IDENTIFICATION</scope>
    <source>
        <strain evidence="2">maculatus3</strain>
    </source>
</reference>
<sequence length="611" mass="66370">MQLYLSKAQILVMVVMSTITEEARIAYNSLVENPCTSGATGSSSMPGSIGLGAAGFACSTLPRAKLTNSLSLATASFRFKDIDCCSPPSEPAPKSPEEAELLFGEVSSGNGGMTVDACNPLRIMRNKNFPIVTRCKYKANHQPASWEEQLDTAAASNQAESPSYLTNPEYTYNNAIAGTALLTTDTGKEATDGSSNNPIPLPPRDRNKTIPVNQKRHVRKYPLIIPAAGVQRTLNKVTQITPVDEKTDVFTIVDSVESSAAANEAQSQRDDPDECSNLDTKVLHKSMESMKLNEIEESLTELPLNATEQMAFQKGYSKEFLDNNFPPVSSSDSKSSNVLITTTLPATIPAASAILTRRRTASDASVLATSSSAQKRQPPPTLPPVSLTLAPPPQQTELRDPTYENLDIFQTHNNFCIDTASLHCESILENDAESCPIGRGATDMVDGFKASVLFDSINSSGSEKQQSQQPIMKEVVANEQMTEYVQSPTTPPTDSGALKKSMNFVSCEDLLEFAEKPKGRARGLESDEVRIMSKVLGKKPSPAQCLLTLEFIDWDIHKAIKLCKLQTILETYNLSLQECSDALQMYDWDLHTTALKLKGSGSSNTTTTTTR</sequence>
<evidence type="ECO:0000256" key="1">
    <source>
        <dbReference type="SAM" id="MobiDB-lite"/>
    </source>
</evidence>
<organism evidence="2 3">
    <name type="scientific">Anopheles maculatus</name>
    <dbReference type="NCBI Taxonomy" id="74869"/>
    <lineage>
        <taxon>Eukaryota</taxon>
        <taxon>Metazoa</taxon>
        <taxon>Ecdysozoa</taxon>
        <taxon>Arthropoda</taxon>
        <taxon>Hexapoda</taxon>
        <taxon>Insecta</taxon>
        <taxon>Pterygota</taxon>
        <taxon>Neoptera</taxon>
        <taxon>Endopterygota</taxon>
        <taxon>Diptera</taxon>
        <taxon>Nematocera</taxon>
        <taxon>Culicoidea</taxon>
        <taxon>Culicidae</taxon>
        <taxon>Anophelinae</taxon>
        <taxon>Anopheles</taxon>
        <taxon>Anopheles maculatus group</taxon>
    </lineage>
</organism>
<keyword evidence="3" id="KW-1185">Reference proteome</keyword>
<proteinExistence type="predicted"/>
<dbReference type="EnsemblMetazoa" id="AMAM000361-RA">
    <property type="protein sequence ID" value="AMAM000361-PA"/>
    <property type="gene ID" value="AMAM000361"/>
</dbReference>
<dbReference type="Proteomes" id="UP000075901">
    <property type="component" value="Unassembled WGS sequence"/>
</dbReference>
<dbReference type="VEuPathDB" id="VectorBase:AMAM000361"/>
<feature type="region of interest" description="Disordered" evidence="1">
    <location>
        <begin position="186"/>
        <end position="209"/>
    </location>
</feature>
<protein>
    <submittedName>
        <fullName evidence="2">Uncharacterized protein</fullName>
    </submittedName>
</protein>
<evidence type="ECO:0000313" key="3">
    <source>
        <dbReference type="Proteomes" id="UP000075901"/>
    </source>
</evidence>
<accession>A0A182S620</accession>